<dbReference type="GO" id="GO:0004355">
    <property type="term" value="F:glutamate synthase (NADPH) activity"/>
    <property type="evidence" value="ECO:0007669"/>
    <property type="project" value="UniProtKB-EC"/>
</dbReference>
<evidence type="ECO:0000256" key="13">
    <source>
        <dbReference type="ARBA" id="ARBA00023291"/>
    </source>
</evidence>
<dbReference type="Pfam" id="PF04898">
    <property type="entry name" value="Glu_syn_central"/>
    <property type="match status" value="1"/>
</dbReference>
<dbReference type="GO" id="GO:0019676">
    <property type="term" value="P:ammonia assimilation cycle"/>
    <property type="evidence" value="ECO:0007669"/>
    <property type="project" value="TreeGrafter"/>
</dbReference>
<dbReference type="Proteomes" id="UP000029448">
    <property type="component" value="Unassembled WGS sequence"/>
</dbReference>
<dbReference type="RefSeq" id="WP_035382281.1">
    <property type="nucleotide sequence ID" value="NZ_JACAOJ010000077.1"/>
</dbReference>
<dbReference type="FunFam" id="3.20.20.70:FF:000097">
    <property type="entry name" value="Glutamate synthase, large subunit"/>
    <property type="match status" value="1"/>
</dbReference>
<dbReference type="GeneID" id="89477481"/>
<evidence type="ECO:0000256" key="3">
    <source>
        <dbReference type="ARBA" id="ARBA00009716"/>
    </source>
</evidence>
<dbReference type="EMBL" id="LHZT01000121">
    <property type="protein sequence ID" value="KXV57348.1"/>
    <property type="molecule type" value="Genomic_DNA"/>
</dbReference>
<dbReference type="STRING" id="104102.AtDm6_3314"/>
<feature type="domain" description="Glutamine amidotransferase type-2" evidence="16">
    <location>
        <begin position="42"/>
        <end position="437"/>
    </location>
</feature>
<dbReference type="EMBL" id="JOKM01000106">
    <property type="protein sequence ID" value="KGB20949.1"/>
    <property type="molecule type" value="Genomic_DNA"/>
</dbReference>
<dbReference type="InterPro" id="IPR036485">
    <property type="entry name" value="Glu_synth_asu_C_sf"/>
</dbReference>
<dbReference type="OrthoDB" id="9758182at2"/>
<dbReference type="SUPFAM" id="SSF69336">
    <property type="entry name" value="Alpha subunit of glutamate synthase, C-terminal domain"/>
    <property type="match status" value="1"/>
</dbReference>
<feature type="region of interest" description="Disordered" evidence="15">
    <location>
        <begin position="917"/>
        <end position="943"/>
    </location>
</feature>
<protein>
    <submittedName>
        <fullName evidence="17 18">Glutamate synthase</fullName>
        <ecNumber evidence="17">1.4.1.13</ecNumber>
    </submittedName>
</protein>
<comment type="pathway">
    <text evidence="14">Amino-acid biosynthesis.</text>
</comment>
<evidence type="ECO:0000313" key="18">
    <source>
        <dbReference type="EMBL" id="KXV57348.1"/>
    </source>
</evidence>
<dbReference type="Pfam" id="PF01493">
    <property type="entry name" value="GXGXG"/>
    <property type="match status" value="1"/>
</dbReference>
<accession>A0A094YJZ1</accession>
<dbReference type="CDD" id="cd02808">
    <property type="entry name" value="GltS_FMN"/>
    <property type="match status" value="1"/>
</dbReference>
<dbReference type="SUPFAM" id="SSF56235">
    <property type="entry name" value="N-terminal nucleophile aminohydrolases (Ntn hydrolases)"/>
    <property type="match status" value="1"/>
</dbReference>
<dbReference type="InterPro" id="IPR002489">
    <property type="entry name" value="Glu_synth_asu_C"/>
</dbReference>
<comment type="caution">
    <text evidence="17">The sequence shown here is derived from an EMBL/GenBank/DDBJ whole genome shotgun (WGS) entry which is preliminary data.</text>
</comment>
<reference evidence="17 19" key="1">
    <citation type="submission" date="2014-06" db="EMBL/GenBank/DDBJ databases">
        <title>Functional and comparative genomic analyses of the Drosophila gut microbiota identify candidate symbiosis factors.</title>
        <authorList>
            <person name="Newell P.D."/>
            <person name="Chaston J.M."/>
            <person name="Douglas A.E."/>
        </authorList>
    </citation>
    <scope>NUCLEOTIDE SEQUENCE [LARGE SCALE GENOMIC DNA]</scope>
    <source>
        <strain evidence="17 19">DmCS_006</strain>
    </source>
</reference>
<dbReference type="Gene3D" id="2.160.20.60">
    <property type="entry name" value="Glutamate synthase, alpha subunit, C-terminal domain"/>
    <property type="match status" value="1"/>
</dbReference>
<evidence type="ECO:0000256" key="9">
    <source>
        <dbReference type="ARBA" id="ARBA00023002"/>
    </source>
</evidence>
<dbReference type="InterPro" id="IPR029055">
    <property type="entry name" value="Ntn_hydrolases_N"/>
</dbReference>
<dbReference type="CDD" id="cd00713">
    <property type="entry name" value="GltS"/>
    <property type="match status" value="1"/>
</dbReference>
<keyword evidence="8" id="KW-0315">Glutamine amidotransferase</keyword>
<keyword evidence="19" id="KW-1185">Reference proteome</keyword>
<keyword evidence="11" id="KW-0411">Iron-sulfur</keyword>
<dbReference type="Pfam" id="PF01645">
    <property type="entry name" value="Glu_synthase"/>
    <property type="match status" value="1"/>
</dbReference>
<evidence type="ECO:0000256" key="7">
    <source>
        <dbReference type="ARBA" id="ARBA00022723"/>
    </source>
</evidence>
<dbReference type="Proteomes" id="UP000075411">
    <property type="component" value="Unassembled WGS sequence"/>
</dbReference>
<keyword evidence="10" id="KW-0408">Iron</keyword>
<dbReference type="GO" id="GO:0051538">
    <property type="term" value="F:3 iron, 4 sulfur cluster binding"/>
    <property type="evidence" value="ECO:0007669"/>
    <property type="project" value="UniProtKB-KW"/>
</dbReference>
<evidence type="ECO:0000256" key="1">
    <source>
        <dbReference type="ARBA" id="ARBA00001917"/>
    </source>
</evidence>
<comment type="similarity">
    <text evidence="3">Belongs to the glutamate synthase family.</text>
</comment>
<evidence type="ECO:0000313" key="20">
    <source>
        <dbReference type="Proteomes" id="UP000075411"/>
    </source>
</evidence>
<dbReference type="PROSITE" id="PS51278">
    <property type="entry name" value="GATASE_TYPE_2"/>
    <property type="match status" value="1"/>
</dbReference>
<evidence type="ECO:0000256" key="5">
    <source>
        <dbReference type="ARBA" id="ARBA00022630"/>
    </source>
</evidence>
<evidence type="ECO:0000256" key="10">
    <source>
        <dbReference type="ARBA" id="ARBA00023004"/>
    </source>
</evidence>
<evidence type="ECO:0000256" key="11">
    <source>
        <dbReference type="ARBA" id="ARBA00023014"/>
    </source>
</evidence>
<keyword evidence="12" id="KW-0314">Glutamate biosynthesis</keyword>
<sequence>MDMDKLPNTGMGESAEAFLEAWDNNVAALEGLYDPADERDSCGVGLIAALDGKSRRDVVEAGIAALSAIWHRGAVDADGKTGDGAGIHVEIPQDFFADAITSTGDQPEDGTIIAVGQVFLPKTDLTAQEQCRQIIETEILAFGYGIYGWRQVPIDTSCIGEKANATRPEIEQIMIRNLPGKAEDAFERDLYVIRRKIEKAAIAAQVDLYICSLSCRSIIYKGMFLAEHLTEFYPDLLDKRFVSRFAIYHQRYSTNTFPTWKLAQPFRRLAHNGEINTISGNVNWMKSHETRLSHPELDPWMEDIKPLVQAGGSDTAILDNVFELLTFSGRDAPAAKALMVPASVGGNSSMKQSHRDMFAYCNAVMEPWDGPAALCATDGRWVIAGLDRSGLRPLRYTVTADGLLIVGSETGMVRVPEANVVKRGRLGPGDVIGVDLQTPKLYGNEELLDLLAARQEFSSWVGRIQKIGSIVRSDVTEPVNYQGEELRRRQLAVGTTLEDLETILQPMVENGTEAIGSMGDDTPLAVLSPRYRGLAHYFRQGFSQVTNPPIDSLRESRVMSLATRLGNLGNILDQSADQCEMLQLPSPVLTSGEYESLRAFCGASGCVIDCTFPVKDGETGLREAIARIRREAEEAVRGGCTHVFLSDENQSPSRAYIPMILATGAVHTHLVRTSLRTFTSLNVRTSTALDVHAIAVTIGVGATTVNPYLAQECIADRHRRGLFGTFSLRECMERYRKAVDKGLLKIMSKMGISIVASYRGGCNFEAVGLSRALTAEFFPGMPSRISGIGLSGIARNVLTFHGEAWDATTLALPVGGLYKMRRSGEQHAFDGTLIHMLQTAVATDSFTIYKRYADAVRAQPPVALRDLLDFREGRTPIPVDEVESITLLRKRLIAPAISLGALSPEAHETLSIAMNRIGAKSDSGEGGEDPARAKPRPNGDNASSAIKQVASGRFGVTAQYLNDCRELEIKVAQGAKPGEGGQLPGFKVTQLIAKLRHATPGVTLISPPPHHDIYSIEDLAQLIYDLKQINPEATVTVKLVARSGIGTIAAGVAKAKADAILISGHSGGTGASPQTSVKYAGLPWELGLAEAHQVLMLNRLRHRVKLRTDGGIKTGRDVVIAAMLGAEEFGIGTASLVAMGCIMVRQCHSNTCPVGVCSQDEELRKKFEGTPEKVINLFSFIAEDVRNILASLGFRTLNEVIGRTDLLRQVSRGADYLDDLDLNSLLSQADPGPFARYCTLDGRNEVPDTLDAQMISDAKPLFDHGEKMQLHYNVQNTQRAIGTRMSSLIVRQFGMKTLAPGHLTVRLRGSAGQSLGAFAVQGIKLEVLGDANDYVGKGLSGATISVRPSPSSLLVCNQNAIIGNTVLYGATAGELYAAGQAGERFAVRNSGAVAVIEGCGSNACEYMTGGTVVILGPIGDNFGAGFTGGMAFVLDDDNSFERKVNPESLLWTRVAQGEWADKLKALVERHVEETGSPYATMLLHKWDEVLPRFWQIVPQDYARIIGFEVPQEAQKQSA</sequence>
<organism evidence="17 19">
    <name type="scientific">Acetobacter tropicalis</name>
    <dbReference type="NCBI Taxonomy" id="104102"/>
    <lineage>
        <taxon>Bacteria</taxon>
        <taxon>Pseudomonadati</taxon>
        <taxon>Pseudomonadota</taxon>
        <taxon>Alphaproteobacteria</taxon>
        <taxon>Acetobacterales</taxon>
        <taxon>Acetobacteraceae</taxon>
        <taxon>Acetobacter</taxon>
    </lineage>
</organism>
<gene>
    <name evidence="18" type="ORF">AD947_08960</name>
    <name evidence="17" type="ORF">AtDm6_3314</name>
</gene>
<evidence type="ECO:0000313" key="17">
    <source>
        <dbReference type="EMBL" id="KGB20949.1"/>
    </source>
</evidence>
<keyword evidence="4" id="KW-0028">Amino-acid biosynthesis</keyword>
<proteinExistence type="inferred from homology"/>
<dbReference type="CDD" id="cd00982">
    <property type="entry name" value="gltB_C"/>
    <property type="match status" value="1"/>
</dbReference>
<dbReference type="PANTHER" id="PTHR11938">
    <property type="entry name" value="FAD NADPH DEHYDROGENASE/OXIDOREDUCTASE"/>
    <property type="match status" value="1"/>
</dbReference>
<name>A0A094YJZ1_9PROT</name>
<dbReference type="GO" id="GO:0046872">
    <property type="term" value="F:metal ion binding"/>
    <property type="evidence" value="ECO:0007669"/>
    <property type="project" value="UniProtKB-KW"/>
</dbReference>
<dbReference type="InterPro" id="IPR050711">
    <property type="entry name" value="ET-N_metabolism_enzyme"/>
</dbReference>
<dbReference type="EC" id="1.4.1.13" evidence="17"/>
<dbReference type="InterPro" id="IPR006982">
    <property type="entry name" value="Glu_synth_centr_N"/>
</dbReference>
<comment type="cofactor">
    <cofactor evidence="1">
        <name>FMN</name>
        <dbReference type="ChEBI" id="CHEBI:58210"/>
    </cofactor>
</comment>
<dbReference type="InterPro" id="IPR013785">
    <property type="entry name" value="Aldolase_TIM"/>
</dbReference>
<keyword evidence="6" id="KW-0288">FMN</keyword>
<reference evidence="18 20" key="2">
    <citation type="submission" date="2015-06" db="EMBL/GenBank/DDBJ databases">
        <title>Improved classification and identification of acetic acid bacteria using matrix-assisted laser desorption/ionization time-of-flight mass spectrometry; Gluconobacter nephelii and Gluconobacter uchimurae are later heterotypic synonyms of Gluconobacter japonicus and Gluconobacter oxydans, respectively.</title>
        <authorList>
            <person name="Li L."/>
            <person name="Cleenwerck I."/>
            <person name="De Vuyst L."/>
            <person name="Vandamme P."/>
        </authorList>
    </citation>
    <scope>NUCLEOTIDE SEQUENCE [LARGE SCALE GENOMIC DNA]</scope>
    <source>
        <strain evidence="18 20">LMG 1663</strain>
    </source>
</reference>
<keyword evidence="13" id="KW-0003">3Fe-4S</keyword>
<keyword evidence="9 17" id="KW-0560">Oxidoreductase</keyword>
<dbReference type="SUPFAM" id="SSF51395">
    <property type="entry name" value="FMN-linked oxidoreductases"/>
    <property type="match status" value="1"/>
</dbReference>
<dbReference type="InterPro" id="IPR017932">
    <property type="entry name" value="GATase_2_dom"/>
</dbReference>
<keyword evidence="7" id="KW-0479">Metal-binding</keyword>
<evidence type="ECO:0000256" key="4">
    <source>
        <dbReference type="ARBA" id="ARBA00022605"/>
    </source>
</evidence>
<dbReference type="Pfam" id="PF00310">
    <property type="entry name" value="GATase_2"/>
    <property type="match status" value="1"/>
</dbReference>
<comment type="cofactor">
    <cofactor evidence="2">
        <name>[3Fe-4S] cluster</name>
        <dbReference type="ChEBI" id="CHEBI:21137"/>
    </cofactor>
</comment>
<dbReference type="Gene3D" id="3.60.20.10">
    <property type="entry name" value="Glutamine Phosphoribosylpyrophosphate, subunit 1, domain 1"/>
    <property type="match status" value="1"/>
</dbReference>
<dbReference type="PANTHER" id="PTHR11938:SF133">
    <property type="entry name" value="GLUTAMATE SYNTHASE (NADH)"/>
    <property type="match status" value="1"/>
</dbReference>
<dbReference type="GO" id="GO:0006537">
    <property type="term" value="P:glutamate biosynthetic process"/>
    <property type="evidence" value="ECO:0007669"/>
    <property type="project" value="UniProtKB-KW"/>
</dbReference>
<evidence type="ECO:0000256" key="2">
    <source>
        <dbReference type="ARBA" id="ARBA00001927"/>
    </source>
</evidence>
<dbReference type="PATRIC" id="fig|104102.12.peg.1601"/>
<evidence type="ECO:0000256" key="6">
    <source>
        <dbReference type="ARBA" id="ARBA00022643"/>
    </source>
</evidence>
<evidence type="ECO:0000256" key="15">
    <source>
        <dbReference type="SAM" id="MobiDB-lite"/>
    </source>
</evidence>
<evidence type="ECO:0000259" key="16">
    <source>
        <dbReference type="PROSITE" id="PS51278"/>
    </source>
</evidence>
<dbReference type="Gene3D" id="3.20.20.70">
    <property type="entry name" value="Aldolase class I"/>
    <property type="match status" value="2"/>
</dbReference>
<keyword evidence="5" id="KW-0285">Flavoprotein</keyword>
<evidence type="ECO:0000313" key="19">
    <source>
        <dbReference type="Proteomes" id="UP000029448"/>
    </source>
</evidence>
<evidence type="ECO:0000256" key="12">
    <source>
        <dbReference type="ARBA" id="ARBA00023164"/>
    </source>
</evidence>
<evidence type="ECO:0000256" key="8">
    <source>
        <dbReference type="ARBA" id="ARBA00022962"/>
    </source>
</evidence>
<dbReference type="NCBIfam" id="NF008730">
    <property type="entry name" value="PRK11750.1"/>
    <property type="match status" value="1"/>
</dbReference>
<evidence type="ECO:0000256" key="14">
    <source>
        <dbReference type="ARBA" id="ARBA00029440"/>
    </source>
</evidence>
<dbReference type="InterPro" id="IPR002932">
    <property type="entry name" value="Glu_synthdom"/>
</dbReference>